<dbReference type="FunFam" id="1.20.1050.10:FF:000017">
    <property type="entry name" value="Maleylacetoacetate isomerase"/>
    <property type="match status" value="1"/>
</dbReference>
<dbReference type="Pfam" id="PF13409">
    <property type="entry name" value="GST_N_2"/>
    <property type="match status" value="1"/>
</dbReference>
<dbReference type="PROSITE" id="PS50404">
    <property type="entry name" value="GST_NTER"/>
    <property type="match status" value="1"/>
</dbReference>
<proteinExistence type="inferred from homology"/>
<dbReference type="PROSITE" id="PS50405">
    <property type="entry name" value="GST_CTER"/>
    <property type="match status" value="1"/>
</dbReference>
<dbReference type="GO" id="GO:0006749">
    <property type="term" value="P:glutathione metabolic process"/>
    <property type="evidence" value="ECO:0007669"/>
    <property type="project" value="TreeGrafter"/>
</dbReference>
<dbReference type="Pfam" id="PF13410">
    <property type="entry name" value="GST_C_2"/>
    <property type="match status" value="1"/>
</dbReference>
<comment type="similarity">
    <text evidence="1">Belongs to the GST superfamily. Zeta family.</text>
</comment>
<dbReference type="EC" id="5.2.1.4" evidence="4"/>
<dbReference type="InterPro" id="IPR034330">
    <property type="entry name" value="GST_Zeta_C"/>
</dbReference>
<comment type="caution">
    <text evidence="4">The sequence shown here is derived from an EMBL/GenBank/DDBJ whole genome shotgun (WGS) entry which is preliminary data.</text>
</comment>
<gene>
    <name evidence="4" type="ORF">HNR39_003596</name>
</gene>
<dbReference type="RefSeq" id="WP_168057242.1">
    <property type="nucleotide sequence ID" value="NZ_JAAOZT010000017.1"/>
</dbReference>
<dbReference type="GO" id="GO:0006559">
    <property type="term" value="P:L-phenylalanine catabolic process"/>
    <property type="evidence" value="ECO:0007669"/>
    <property type="project" value="TreeGrafter"/>
</dbReference>
<keyword evidence="4" id="KW-0413">Isomerase</keyword>
<dbReference type="GO" id="GO:0050077">
    <property type="term" value="F:maleylpyruvate isomerase activity"/>
    <property type="evidence" value="ECO:0007669"/>
    <property type="project" value="UniProtKB-EC"/>
</dbReference>
<dbReference type="InterPro" id="IPR010987">
    <property type="entry name" value="Glutathione-S-Trfase_C-like"/>
</dbReference>
<reference evidence="4 5" key="1">
    <citation type="submission" date="2020-08" db="EMBL/GenBank/DDBJ databases">
        <title>Genomic Encyclopedia of Type Strains, Phase IV (KMG-IV): sequencing the most valuable type-strain genomes for metagenomic binning, comparative biology and taxonomic classification.</title>
        <authorList>
            <person name="Goeker M."/>
        </authorList>
    </citation>
    <scope>NUCLEOTIDE SEQUENCE [LARGE SCALE GENOMIC DNA]</scope>
    <source>
        <strain evidence="4 5">DSM 23240</strain>
    </source>
</reference>
<dbReference type="NCBIfam" id="TIGR01262">
    <property type="entry name" value="maiA"/>
    <property type="match status" value="1"/>
</dbReference>
<dbReference type="Gene3D" id="3.40.30.10">
    <property type="entry name" value="Glutaredoxin"/>
    <property type="match status" value="1"/>
</dbReference>
<dbReference type="InterPro" id="IPR036249">
    <property type="entry name" value="Thioredoxin-like_sf"/>
</dbReference>
<dbReference type="SFLD" id="SFLDG00358">
    <property type="entry name" value="Main_(cytGST)"/>
    <property type="match status" value="1"/>
</dbReference>
<feature type="domain" description="GST C-terminal" evidence="3">
    <location>
        <begin position="92"/>
        <end position="220"/>
    </location>
</feature>
<keyword evidence="5" id="KW-1185">Reference proteome</keyword>
<dbReference type="InterPro" id="IPR040079">
    <property type="entry name" value="Glutathione_S-Trfase"/>
</dbReference>
<evidence type="ECO:0000313" key="5">
    <source>
        <dbReference type="Proteomes" id="UP000571084"/>
    </source>
</evidence>
<feature type="domain" description="GST N-terminal" evidence="2">
    <location>
        <begin position="1"/>
        <end position="87"/>
    </location>
</feature>
<evidence type="ECO:0000259" key="3">
    <source>
        <dbReference type="PROSITE" id="PS50405"/>
    </source>
</evidence>
<dbReference type="CDD" id="cd03042">
    <property type="entry name" value="GST_N_Zeta"/>
    <property type="match status" value="1"/>
</dbReference>
<dbReference type="SUPFAM" id="SSF47616">
    <property type="entry name" value="GST C-terminal domain-like"/>
    <property type="match status" value="1"/>
</dbReference>
<dbReference type="EMBL" id="JACHHQ010000008">
    <property type="protein sequence ID" value="MBB5201738.1"/>
    <property type="molecule type" value="Genomic_DNA"/>
</dbReference>
<dbReference type="AlphaFoldDB" id="A0A840RXC0"/>
<dbReference type="Gene3D" id="1.20.1050.10">
    <property type="match status" value="1"/>
</dbReference>
<dbReference type="InterPro" id="IPR034333">
    <property type="entry name" value="GST_Zeta_N"/>
</dbReference>
<name>A0A840RXC0_9BURK</name>
<dbReference type="SFLD" id="SFLDS00019">
    <property type="entry name" value="Glutathione_Transferase_(cytos"/>
    <property type="match status" value="1"/>
</dbReference>
<organism evidence="4 5">
    <name type="scientific">Glaciimonas immobilis</name>
    <dbReference type="NCBI Taxonomy" id="728004"/>
    <lineage>
        <taxon>Bacteria</taxon>
        <taxon>Pseudomonadati</taxon>
        <taxon>Pseudomonadota</taxon>
        <taxon>Betaproteobacteria</taxon>
        <taxon>Burkholderiales</taxon>
        <taxon>Oxalobacteraceae</taxon>
        <taxon>Glaciimonas</taxon>
    </lineage>
</organism>
<dbReference type="GO" id="GO:0004364">
    <property type="term" value="F:glutathione transferase activity"/>
    <property type="evidence" value="ECO:0007669"/>
    <property type="project" value="TreeGrafter"/>
</dbReference>
<dbReference type="GO" id="GO:0005737">
    <property type="term" value="C:cytoplasm"/>
    <property type="evidence" value="ECO:0007669"/>
    <property type="project" value="InterPro"/>
</dbReference>
<dbReference type="InterPro" id="IPR036282">
    <property type="entry name" value="Glutathione-S-Trfase_C_sf"/>
</dbReference>
<dbReference type="CDD" id="cd03191">
    <property type="entry name" value="GST_C_Zeta"/>
    <property type="match status" value="1"/>
</dbReference>
<dbReference type="GO" id="GO:0016034">
    <property type="term" value="F:maleylacetoacetate isomerase activity"/>
    <property type="evidence" value="ECO:0007669"/>
    <property type="project" value="TreeGrafter"/>
</dbReference>
<dbReference type="SUPFAM" id="SSF52833">
    <property type="entry name" value="Thioredoxin-like"/>
    <property type="match status" value="1"/>
</dbReference>
<dbReference type="PANTHER" id="PTHR42673:SF21">
    <property type="entry name" value="GLUTATHIONE S-TRANSFERASE YFCF"/>
    <property type="match status" value="1"/>
</dbReference>
<sequence>MKLYSYFRSSAAYRVRIALNLKELPCDIVPVHLIKHGGEQLSPMYRQLNPSGQVPTMVDEDSSQDRAVLTQSLAIIEYLEEMYPHVALLPKAPLDRAFVRSIALMIACDIHPINNLRVLRYLKRDLKLEEDAKNAWYRHWCVLGLTALEATLAADPRVGKFCFGDTPTVADCCLVPQIFNAKRQECDLSAFPTLTRINDHCLQLDAFIMAAPENQIDAEI</sequence>
<dbReference type="InterPro" id="IPR005955">
    <property type="entry name" value="GST_Zeta"/>
</dbReference>
<dbReference type="PANTHER" id="PTHR42673">
    <property type="entry name" value="MALEYLACETOACETATE ISOMERASE"/>
    <property type="match status" value="1"/>
</dbReference>
<dbReference type="Proteomes" id="UP000571084">
    <property type="component" value="Unassembled WGS sequence"/>
</dbReference>
<dbReference type="InterPro" id="IPR004045">
    <property type="entry name" value="Glutathione_S-Trfase_N"/>
</dbReference>
<keyword evidence="4" id="KW-0670">Pyruvate</keyword>
<accession>A0A840RXC0</accession>
<evidence type="ECO:0000313" key="4">
    <source>
        <dbReference type="EMBL" id="MBB5201738.1"/>
    </source>
</evidence>
<evidence type="ECO:0000259" key="2">
    <source>
        <dbReference type="PROSITE" id="PS50404"/>
    </source>
</evidence>
<protein>
    <submittedName>
        <fullName evidence="4">Maleylpyruvate isomerase</fullName>
        <ecNumber evidence="4">5.2.1.4</ecNumber>
    </submittedName>
</protein>
<evidence type="ECO:0000256" key="1">
    <source>
        <dbReference type="ARBA" id="ARBA00010007"/>
    </source>
</evidence>